<evidence type="ECO:0000256" key="1">
    <source>
        <dbReference type="ARBA" id="ARBA00022679"/>
    </source>
</evidence>
<dbReference type="PROSITE" id="PS50991">
    <property type="entry name" value="PYR_CT"/>
    <property type="match status" value="1"/>
</dbReference>
<organism evidence="4 5">
    <name type="scientific">Propionispira arboris</name>
    <dbReference type="NCBI Taxonomy" id="84035"/>
    <lineage>
        <taxon>Bacteria</taxon>
        <taxon>Bacillati</taxon>
        <taxon>Bacillota</taxon>
        <taxon>Negativicutes</taxon>
        <taxon>Selenomonadales</taxon>
        <taxon>Selenomonadaceae</taxon>
        <taxon>Propionispira</taxon>
    </lineage>
</organism>
<dbReference type="STRING" id="84035.SAMN05660742_10987"/>
<dbReference type="InterPro" id="IPR000891">
    <property type="entry name" value="PYR_CT"/>
</dbReference>
<proteinExistence type="inferred from homology"/>
<dbReference type="Pfam" id="PF00682">
    <property type="entry name" value="HMGL-like"/>
    <property type="match status" value="1"/>
</dbReference>
<dbReference type="InterPro" id="IPR013785">
    <property type="entry name" value="Aldolase_TIM"/>
</dbReference>
<dbReference type="GO" id="GO:0046912">
    <property type="term" value="F:acyltransferase activity, acyl groups converted into alkyl on transfer"/>
    <property type="evidence" value="ECO:0007669"/>
    <property type="project" value="InterPro"/>
</dbReference>
<dbReference type="GO" id="GO:0019752">
    <property type="term" value="P:carboxylic acid metabolic process"/>
    <property type="evidence" value="ECO:0007669"/>
    <property type="project" value="InterPro"/>
</dbReference>
<dbReference type="EMBL" id="FNZK01000009">
    <property type="protein sequence ID" value="SEJ51830.1"/>
    <property type="molecule type" value="Genomic_DNA"/>
</dbReference>
<sequence>MKKQLYMIDTTLRDGAQSPGISFSKTDKIEIAKALEKVGVYQLEAGIPAMGASEKEAILAIKDVCKKSLIAAWNRLNIKDIQHSVDCSPDIIHISVPVSDLQVYQKLQKDRLWLKKEMLACVDYALEKGFFVTIGFEDASRADLAFMIEMGTVLQELGVKQLRFADTVGILTPHTTQIKVRSLIEYTGLDIEFHAHNDLGMAVANSIAAARAGASFIDTTINGIGERTGNCDFYQFIKAAHSFYDIMTEELAAKEMVQLLEINLHREKD</sequence>
<dbReference type="Proteomes" id="UP000199662">
    <property type="component" value="Unassembled WGS sequence"/>
</dbReference>
<dbReference type="AlphaFoldDB" id="A0A1H6ZQG6"/>
<protein>
    <submittedName>
        <fullName evidence="4">Homocitrate synthase NifV</fullName>
    </submittedName>
</protein>
<evidence type="ECO:0000256" key="2">
    <source>
        <dbReference type="RuleBase" id="RU003523"/>
    </source>
</evidence>
<reference evidence="4 5" key="1">
    <citation type="submission" date="2016-10" db="EMBL/GenBank/DDBJ databases">
        <authorList>
            <person name="de Groot N.N."/>
        </authorList>
    </citation>
    <scope>NUCLEOTIDE SEQUENCE [LARGE SCALE GENOMIC DNA]</scope>
    <source>
        <strain evidence="4 5">DSM 2179</strain>
    </source>
</reference>
<name>A0A1H6ZQG6_9FIRM</name>
<evidence type="ECO:0000313" key="4">
    <source>
        <dbReference type="EMBL" id="SEJ51830.1"/>
    </source>
</evidence>
<evidence type="ECO:0000313" key="5">
    <source>
        <dbReference type="Proteomes" id="UP000199662"/>
    </source>
</evidence>
<keyword evidence="1 2" id="KW-0808">Transferase</keyword>
<dbReference type="PROSITE" id="PS00816">
    <property type="entry name" value="AIPM_HOMOCIT_SYNTH_2"/>
    <property type="match status" value="1"/>
</dbReference>
<evidence type="ECO:0000259" key="3">
    <source>
        <dbReference type="PROSITE" id="PS50991"/>
    </source>
</evidence>
<keyword evidence="5" id="KW-1185">Reference proteome</keyword>
<feature type="domain" description="Pyruvate carboxyltransferase" evidence="3">
    <location>
        <begin position="5"/>
        <end position="257"/>
    </location>
</feature>
<dbReference type="PANTHER" id="PTHR42880">
    <property type="entry name" value="HOMOCITRATE SYNTHASE"/>
    <property type="match status" value="1"/>
</dbReference>
<accession>A0A1H6ZQG6</accession>
<dbReference type="SUPFAM" id="SSF51569">
    <property type="entry name" value="Aldolase"/>
    <property type="match status" value="1"/>
</dbReference>
<dbReference type="InterPro" id="IPR002034">
    <property type="entry name" value="AIPM/Hcit_synth_CS"/>
</dbReference>
<dbReference type="PANTHER" id="PTHR42880:SF1">
    <property type="entry name" value="ISOPROPYLMALATE_HOMOCITRATE_CITRAMALATE SYNTHASE FAMILY PROTEIN"/>
    <property type="match status" value="1"/>
</dbReference>
<dbReference type="PROSITE" id="PS00815">
    <property type="entry name" value="AIPM_HOMOCIT_SYNTH_1"/>
    <property type="match status" value="1"/>
</dbReference>
<gene>
    <name evidence="4" type="ORF">SAMN05660742_10987</name>
</gene>
<dbReference type="RefSeq" id="WP_091831477.1">
    <property type="nucleotide sequence ID" value="NZ_FNZK01000009.1"/>
</dbReference>
<dbReference type="Gene3D" id="3.20.20.70">
    <property type="entry name" value="Aldolase class I"/>
    <property type="match status" value="1"/>
</dbReference>
<comment type="similarity">
    <text evidence="2">Belongs to the alpha-IPM synthase/homocitrate synthase family.</text>
</comment>